<dbReference type="InterPro" id="IPR036318">
    <property type="entry name" value="FAD-bd_PCMH-like_sf"/>
</dbReference>
<dbReference type="EMBL" id="QEKO01000001">
    <property type="protein sequence ID" value="PVY68411.1"/>
    <property type="molecule type" value="Genomic_DNA"/>
</dbReference>
<dbReference type="GO" id="GO:0050660">
    <property type="term" value="F:flavin adenine dinucleotide binding"/>
    <property type="evidence" value="ECO:0007669"/>
    <property type="project" value="InterPro"/>
</dbReference>
<accession>A0A2U1CRI5</accession>
<reference evidence="1 2" key="1">
    <citation type="submission" date="2018-04" db="EMBL/GenBank/DDBJ databases">
        <title>Genomic Encyclopedia of Type Strains, Phase IV (KMG-IV): sequencing the most valuable type-strain genomes for metagenomic binning, comparative biology and taxonomic classification.</title>
        <authorList>
            <person name="Goeker M."/>
        </authorList>
    </citation>
    <scope>NUCLEOTIDE SEQUENCE [LARGE SCALE GENOMIC DNA]</scope>
    <source>
        <strain evidence="1 2">DSM 10065</strain>
    </source>
</reference>
<name>A0A2U1CRI5_9BURK</name>
<keyword evidence="2" id="KW-1185">Reference proteome</keyword>
<sequence>MESSSRRAFLTGRRAARSPWEQFCRRMQHGIAGDFLDFGLYEGKGSARLTPSQGGDVRLALALCREFGVVLALSGINQGDSLTGQSVLWIELDGSMAGCQPLPDDEGKWFVQPGTHLSELASAGLPQFADQPGYLTVAAWAADRSLCGWAPGESFRCGLLHASVLMADGSSAVLGPFGAGNRMPLGTLTLQKLVPQLFALASSEPAARFATHERWPARYRLDALAPRPGHDVNLSHLLLGHGGDLGWIEWMVFEARPALPSMDWTTAYTSRPPAGDDALWQQASTLDRGVKKLFDPDGVFPDPGQDL</sequence>
<dbReference type="RefSeq" id="WP_017525236.1">
    <property type="nucleotide sequence ID" value="NZ_JACCEX010000001.1"/>
</dbReference>
<dbReference type="OrthoDB" id="8689618at2"/>
<comment type="caution">
    <text evidence="1">The sequence shown here is derived from an EMBL/GenBank/DDBJ whole genome shotgun (WGS) entry which is preliminary data.</text>
</comment>
<dbReference type="Proteomes" id="UP000246145">
    <property type="component" value="Unassembled WGS sequence"/>
</dbReference>
<dbReference type="AlphaFoldDB" id="A0A2U1CRI5"/>
<gene>
    <name evidence="1" type="ORF">C7440_0811</name>
</gene>
<evidence type="ECO:0000313" key="2">
    <source>
        <dbReference type="Proteomes" id="UP000246145"/>
    </source>
</evidence>
<dbReference type="SUPFAM" id="SSF56176">
    <property type="entry name" value="FAD-binding/transporter-associated domain-like"/>
    <property type="match status" value="1"/>
</dbReference>
<organism evidence="1 2">
    <name type="scientific">Pusillimonas noertemannii</name>
    <dbReference type="NCBI Taxonomy" id="305977"/>
    <lineage>
        <taxon>Bacteria</taxon>
        <taxon>Pseudomonadati</taxon>
        <taxon>Pseudomonadota</taxon>
        <taxon>Betaproteobacteria</taxon>
        <taxon>Burkholderiales</taxon>
        <taxon>Alcaligenaceae</taxon>
        <taxon>Pusillimonas</taxon>
    </lineage>
</organism>
<dbReference type="STRING" id="1231391.GCA_000308195_02890"/>
<evidence type="ECO:0000313" key="1">
    <source>
        <dbReference type="EMBL" id="PVY68411.1"/>
    </source>
</evidence>
<proteinExistence type="predicted"/>
<protein>
    <recommendedName>
        <fullName evidence="3">FAD binding domain-containing protein</fullName>
    </recommendedName>
</protein>
<evidence type="ECO:0008006" key="3">
    <source>
        <dbReference type="Google" id="ProtNLM"/>
    </source>
</evidence>